<accession>A0ABR6CQX4</accession>
<comment type="caution">
    <text evidence="1">The sequence shown here is derived from an EMBL/GenBank/DDBJ whole genome shotgun (WGS) entry which is preliminary data.</text>
</comment>
<proteinExistence type="predicted"/>
<gene>
    <name evidence="1" type="ORF">HNP81_002726</name>
</gene>
<protein>
    <submittedName>
        <fullName evidence="1">Uncharacterized protein</fullName>
    </submittedName>
</protein>
<organism evidence="1 2">
    <name type="scientific">Peribacillus huizhouensis</name>
    <dbReference type="NCBI Taxonomy" id="1501239"/>
    <lineage>
        <taxon>Bacteria</taxon>
        <taxon>Bacillati</taxon>
        <taxon>Bacillota</taxon>
        <taxon>Bacilli</taxon>
        <taxon>Bacillales</taxon>
        <taxon>Bacillaceae</taxon>
        <taxon>Peribacillus</taxon>
    </lineage>
</organism>
<evidence type="ECO:0000313" key="2">
    <source>
        <dbReference type="Proteomes" id="UP000626697"/>
    </source>
</evidence>
<name>A0ABR6CQX4_9BACI</name>
<dbReference type="EMBL" id="JACJHX010000008">
    <property type="protein sequence ID" value="MBA9027436.1"/>
    <property type="molecule type" value="Genomic_DNA"/>
</dbReference>
<reference evidence="1 2" key="1">
    <citation type="submission" date="2020-08" db="EMBL/GenBank/DDBJ databases">
        <title>Genomic Encyclopedia of Type Strains, Phase IV (KMG-IV): sequencing the most valuable type-strain genomes for metagenomic binning, comparative biology and taxonomic classification.</title>
        <authorList>
            <person name="Goeker M."/>
        </authorList>
    </citation>
    <scope>NUCLEOTIDE SEQUENCE [LARGE SCALE GENOMIC DNA]</scope>
    <source>
        <strain evidence="1 2">DSM 105481</strain>
    </source>
</reference>
<dbReference type="Proteomes" id="UP000626697">
    <property type="component" value="Unassembled WGS sequence"/>
</dbReference>
<sequence>MLKEYPTSEAVLTVGESKLAESVMEFCPSRSGQWAWEKAKKKWIPHLEIRFEQACIKVT</sequence>
<keyword evidence="2" id="KW-1185">Reference proteome</keyword>
<evidence type="ECO:0000313" key="1">
    <source>
        <dbReference type="EMBL" id="MBA9027436.1"/>
    </source>
</evidence>